<accession>A0A4Y7RDN7</accession>
<evidence type="ECO:0000259" key="1">
    <source>
        <dbReference type="Pfam" id="PF06114"/>
    </source>
</evidence>
<protein>
    <recommendedName>
        <fullName evidence="1">IrrE N-terminal-like domain-containing protein</fullName>
    </recommendedName>
</protein>
<dbReference type="Proteomes" id="UP000297597">
    <property type="component" value="Unassembled WGS sequence"/>
</dbReference>
<sequence>MAAKFSSVEKEKILQDAKLHARQYRRELGLGDEPIADIFDLIERQGIILVRYPSPSDKLSAMIAREANEYLIFINSKMSLGHQIFSAAHELHHYRYDKDNLQVIACNPLSESSDPAELMADFFAGEFLMPEETVRVTWNRFGKIVRILPIHVITMACTFRVSFTAMLYRLLKLKLITGPVFGKLKKLSKPENEELLTKYFNYICTAELIKPTQKELPKAFIEAANYNYANGLVSYKKIESLLNPWDKTPEDIGIEYNYGID</sequence>
<gene>
    <name evidence="2" type="ORF">Pmgp_03727</name>
</gene>
<dbReference type="Gene3D" id="1.10.10.2910">
    <property type="match status" value="1"/>
</dbReference>
<comment type="caution">
    <text evidence="2">The sequence shown here is derived from an EMBL/GenBank/DDBJ whole genome shotgun (WGS) entry which is preliminary data.</text>
</comment>
<dbReference type="OrthoDB" id="42613at2"/>
<keyword evidence="3" id="KW-1185">Reference proteome</keyword>
<dbReference type="AlphaFoldDB" id="A0A4Y7RDN7"/>
<reference evidence="2 3" key="1">
    <citation type="journal article" date="2018" name="Environ. Microbiol.">
        <title>Novel energy conservation strategies and behaviour of Pelotomaculum schinkii driving syntrophic propionate catabolism.</title>
        <authorList>
            <person name="Hidalgo-Ahumada C.A.P."/>
            <person name="Nobu M.K."/>
            <person name="Narihiro T."/>
            <person name="Tamaki H."/>
            <person name="Liu W.T."/>
            <person name="Kamagata Y."/>
            <person name="Stams A.J.M."/>
            <person name="Imachi H."/>
            <person name="Sousa D.Z."/>
        </authorList>
    </citation>
    <scope>NUCLEOTIDE SEQUENCE [LARGE SCALE GENOMIC DNA]</scope>
    <source>
        <strain evidence="2 3">MGP</strain>
    </source>
</reference>
<dbReference type="PANTHER" id="PTHR43236">
    <property type="entry name" value="ANTITOXIN HIGA1"/>
    <property type="match status" value="1"/>
</dbReference>
<dbReference type="InterPro" id="IPR052345">
    <property type="entry name" value="Rad_response_metalloprotease"/>
</dbReference>
<dbReference type="RefSeq" id="WP_134216133.1">
    <property type="nucleotide sequence ID" value="NZ_QFFZ01000092.1"/>
</dbReference>
<dbReference type="Pfam" id="PF06114">
    <property type="entry name" value="Peptidase_M78"/>
    <property type="match status" value="1"/>
</dbReference>
<dbReference type="EMBL" id="QFFZ01000092">
    <property type="protein sequence ID" value="TEB06447.1"/>
    <property type="molecule type" value="Genomic_DNA"/>
</dbReference>
<evidence type="ECO:0000313" key="2">
    <source>
        <dbReference type="EMBL" id="TEB06447.1"/>
    </source>
</evidence>
<proteinExistence type="predicted"/>
<dbReference type="PANTHER" id="PTHR43236:SF1">
    <property type="entry name" value="BLL7220 PROTEIN"/>
    <property type="match status" value="1"/>
</dbReference>
<dbReference type="InterPro" id="IPR010359">
    <property type="entry name" value="IrrE_HExxH"/>
</dbReference>
<feature type="domain" description="IrrE N-terminal-like" evidence="1">
    <location>
        <begin position="43"/>
        <end position="170"/>
    </location>
</feature>
<evidence type="ECO:0000313" key="3">
    <source>
        <dbReference type="Proteomes" id="UP000297597"/>
    </source>
</evidence>
<name>A0A4Y7RDN7_9FIRM</name>
<organism evidence="2 3">
    <name type="scientific">Pelotomaculum propionicicum</name>
    <dbReference type="NCBI Taxonomy" id="258475"/>
    <lineage>
        <taxon>Bacteria</taxon>
        <taxon>Bacillati</taxon>
        <taxon>Bacillota</taxon>
        <taxon>Clostridia</taxon>
        <taxon>Eubacteriales</taxon>
        <taxon>Desulfotomaculaceae</taxon>
        <taxon>Pelotomaculum</taxon>
    </lineage>
</organism>